<dbReference type="eggNOG" id="KOG0612">
    <property type="taxonomic scope" value="Eukaryota"/>
</dbReference>
<evidence type="ECO:0000256" key="1">
    <source>
        <dbReference type="ARBA" id="ARBA00001946"/>
    </source>
</evidence>
<dbReference type="InterPro" id="IPR037708">
    <property type="entry name" value="CRIK_dom"/>
</dbReference>
<dbReference type="GO" id="GO:0005737">
    <property type="term" value="C:cytoplasm"/>
    <property type="evidence" value="ECO:0000318"/>
    <property type="project" value="GO_Central"/>
</dbReference>
<dbReference type="FunFam" id="3.30.60.20:FF:000121">
    <property type="entry name" value="Probable serine/threonine-protein kinase DDB_G0288147"/>
    <property type="match status" value="1"/>
</dbReference>
<feature type="domain" description="CNH" evidence="28">
    <location>
        <begin position="1431"/>
        <end position="1713"/>
    </location>
</feature>
<keyword evidence="18 23" id="KW-0175">Coiled coil</keyword>
<reference evidence="30 31" key="2">
    <citation type="journal article" date="2010" name="Nucleic Acids Res.">
        <title>BeetleBase in 2010: revisions to provide comprehensive genomic information for Tribolium castaneum.</title>
        <authorList>
            <person name="Kim H.S."/>
            <person name="Murphy T."/>
            <person name="Xia J."/>
            <person name="Caragea D."/>
            <person name="Park Y."/>
            <person name="Beeman R.W."/>
            <person name="Lorenzen M.D."/>
            <person name="Butcher S."/>
            <person name="Manak J.R."/>
            <person name="Brown S.J."/>
        </authorList>
    </citation>
    <scope>GENOME REANNOTATION</scope>
    <source>
        <strain evidence="30 31">Georgia GA2</strain>
    </source>
</reference>
<keyword evidence="7" id="KW-0723">Serine/threonine-protein kinase</keyword>
<dbReference type="PROSITE" id="PS51285">
    <property type="entry name" value="AGC_KINASE_CTER"/>
    <property type="match status" value="1"/>
</dbReference>
<keyword evidence="9" id="KW-0808">Transferase</keyword>
<dbReference type="GO" id="GO:0031032">
    <property type="term" value="P:actomyosin structure organization"/>
    <property type="evidence" value="ECO:0000318"/>
    <property type="project" value="GO_Central"/>
</dbReference>
<organism evidence="30 31">
    <name type="scientific">Tribolium castaneum</name>
    <name type="common">Red flour beetle</name>
    <dbReference type="NCBI Taxonomy" id="7070"/>
    <lineage>
        <taxon>Eukaryota</taxon>
        <taxon>Metazoa</taxon>
        <taxon>Ecdysozoa</taxon>
        <taxon>Arthropoda</taxon>
        <taxon>Hexapoda</taxon>
        <taxon>Insecta</taxon>
        <taxon>Pterygota</taxon>
        <taxon>Neoptera</taxon>
        <taxon>Endopterygota</taxon>
        <taxon>Coleoptera</taxon>
        <taxon>Polyphaga</taxon>
        <taxon>Cucujiformia</taxon>
        <taxon>Tenebrionidae</taxon>
        <taxon>Tenebrionidae incertae sedis</taxon>
        <taxon>Tribolium</taxon>
    </lineage>
</organism>
<dbReference type="InterPro" id="IPR001849">
    <property type="entry name" value="PH_domain"/>
</dbReference>
<evidence type="ECO:0000259" key="25">
    <source>
        <dbReference type="PROSITE" id="PS50003"/>
    </source>
</evidence>
<keyword evidence="5" id="KW-1003">Cell membrane</keyword>
<dbReference type="SUPFAM" id="SSF50729">
    <property type="entry name" value="PH domain-like"/>
    <property type="match status" value="1"/>
</dbReference>
<dbReference type="STRING" id="7070.A0A139WGM0"/>
<dbReference type="Gene3D" id="3.30.60.20">
    <property type="match status" value="1"/>
</dbReference>
<dbReference type="PANTHER" id="PTHR22988:SF71">
    <property type="entry name" value="CITRON RHO-INTERACTING KINASE"/>
    <property type="match status" value="1"/>
</dbReference>
<dbReference type="PANTHER" id="PTHR22988">
    <property type="entry name" value="MYOTONIC DYSTROPHY S/T KINASE-RELATED"/>
    <property type="match status" value="1"/>
</dbReference>
<evidence type="ECO:0000256" key="24">
    <source>
        <dbReference type="SAM" id="Phobius"/>
    </source>
</evidence>
<evidence type="ECO:0000256" key="10">
    <source>
        <dbReference type="ARBA" id="ARBA00022692"/>
    </source>
</evidence>
<dbReference type="GO" id="GO:0008270">
    <property type="term" value="F:zinc ion binding"/>
    <property type="evidence" value="ECO:0007669"/>
    <property type="project" value="UniProtKB-KW"/>
</dbReference>
<keyword evidence="17 24" id="KW-1133">Transmembrane helix</keyword>
<keyword evidence="11" id="KW-0479">Metal-binding</keyword>
<keyword evidence="19 24" id="KW-0472">Membrane</keyword>
<dbReference type="GO" id="GO:0000281">
    <property type="term" value="P:mitotic cytokinesis"/>
    <property type="evidence" value="ECO:0000318"/>
    <property type="project" value="GO_Central"/>
</dbReference>
<feature type="domain" description="Phorbol-ester/DAG-type" evidence="27">
    <location>
        <begin position="1238"/>
        <end position="1287"/>
    </location>
</feature>
<sequence>MEASQESISSRRDKLNTQIIGDQKLTLINRECLLDALQALYDECSLDALQKYDKQIAQFVSKYKNTLLEVKKLRVNETDFEIKDVIGRGHFGEVHVVKEKQTGDIYAMKTIRKCDSFEKTNFDVERDIMAFAASPWITSLQYAFQDSVYLYYVMEYHPGGDLLGLLYRQGGTLPESAATFYLAEIVLALEDLHSMGFVHRDIKPDNILLDRCGHLKLVDFGSAAKLNQQGAVDKGLPVGTPDYIAPEVLQSLERNSKSHYGVSCDFWSLGALAFELVVGKPPFSGQNTSVTYSRIINHSNNLKFPQDVCLTQAYVSLVRGLLTEAKARLRGPQIKKHPLFKHIHFDSLRDQVPPYVPKISSMEDTSNFADVGAKKTTPSMENFKKKTQFSGRNLPFIGFTFTPGASSCGREFDRNSRAKDEIIRNMREELEVVRRDLMKREDFEEVKLVLEKKILEKNQKLENIESVREKLERDLAASMAESTALKRTLEIERKDRAELERKALDLIKSAKIKWETSERNKIESLKLEIEQQKEKIAQLGTTNKMLNEQLQKAFKMENKHKESIEAVEHLNRRSVIGLESRIEKVALDSKQKIMSLQATLDETIKQKKELEFEIEKLKDSEDELRKKLSKSCDDYTVLNGAALEAEKLVKELGQKVGDFEREFEKAESYKAKIKTLSREIDDFKAKIRDLENANLLLKEENKSIEEFKNQINSLKDTKVQNERKINELESKLQEEEQKCVTLKKELDNSQNLINESQQLKELRVKMWKMEKELGNAKIDKRIVERELKDAENEIKNLNEEIKNLKDKIEENRKIHSAALLELNNINENLSLEMVKVRESHKNLEENLESEKNRNGEEKQLIVQLRDTISEKNKTISTIQSQLQSSRHELATLEEKNQKLLESNLKKSKQFEEISNEKEKLSREVNETKRQLENAQTNLEALREACLIIENQVIEYEKINSSIQAEKSSLAENTEKLIKDLCKAKEEIQEAKKATNEEKSLRLLAETKAKRLAEDVELLQNECEAYKDQCFKFKECSNNLSEELTLSEERVSDLEVTLKSYERQIEDFVSESNILKEEISQYLTQMAALKESNFKLKQQIQDLKEARNVLVEKVEELERVLNGKVNYYEEREMKNESIIKQQTKLIEYLQVKIDEHNSKKRTLTDKLFGSKKENVQPLVLPVNKDLEGQLAKQKQINKNLQEEIYKLKAELNCRTPITKVQRHKSEIVSPKTRSPQIISHKFILKLCKNLTRCDHCAKQIMVGRDVNTCTKCHVNVHQNCVSSVKSTCGLPNTCVKNRKSESNVVIYEGWIKLLTKNNTWDKKYACLTDSKLNVYLTKDKKSLTESFDLKLPNSRKKVVLEPLPSEIGVNVASTDLPFVMKVEVLVQGGPMVSMVFMALSVEERNQWYKAFQELFDEAAGQHLEAIFTLPDQIYANCVLDLTKNIKVLGTDQGLFSYHNDQLVHIEGPTDIHHISIIPNSNTVVMISDLTSILISCDLNHLINLTQCAPCTKPVLNYRTINIKEMDGFHYLQTSKFPKHQLFCAATCRQLVIVKYDCENYEFVPLRIMDTAEPLGCALFTEHSLIVGADKFFEIDLATFKAEEFLDGSDARLKFAVKCHKMQSFPVAILEISQNPKEFLVCFNEFSVFVDEYGRSSREEELKTSYLPIGFHFVAPFLYIIQYSGVEVLKVGGNVANVTVDLKNMRFLGESPNGIYLYHDGRVKLLEGRRVVDCDDVSSVSQSEAGDEDRFSFTSSMVQSLDGNSSDLENSSEENLFLEHYEVINRQTLDTADVKTLTTVVEKECYKMKVTIDAFNDIFGWSFLLFTLYSSLLLLDYVSCVVRNEYKYKSDKMAEIISSDLLQLCIFFVALIILILQCGRVRSEVVKILNVLKKIALRRQTTNGDLDELIVTLSTHYFPVFSACDYFTIETKTVLDVLGVTVTYLIVIIQFDDKIVQV</sequence>
<dbReference type="FunFam" id="3.30.200.20:FF:000017">
    <property type="entry name" value="Non-specific serine/threonine protein kinase"/>
    <property type="match status" value="1"/>
</dbReference>
<dbReference type="InterPro" id="IPR001180">
    <property type="entry name" value="CNH_dom"/>
</dbReference>
<dbReference type="PROSITE" id="PS00108">
    <property type="entry name" value="PROTEIN_KINASE_ST"/>
    <property type="match status" value="1"/>
</dbReference>
<comment type="catalytic activity">
    <reaction evidence="21">
        <text>L-seryl-[protein] + ATP = O-phospho-L-seryl-[protein] + ADP + H(+)</text>
        <dbReference type="Rhea" id="RHEA:17989"/>
        <dbReference type="Rhea" id="RHEA-COMP:9863"/>
        <dbReference type="Rhea" id="RHEA-COMP:11604"/>
        <dbReference type="ChEBI" id="CHEBI:15378"/>
        <dbReference type="ChEBI" id="CHEBI:29999"/>
        <dbReference type="ChEBI" id="CHEBI:30616"/>
        <dbReference type="ChEBI" id="CHEBI:83421"/>
        <dbReference type="ChEBI" id="CHEBI:456216"/>
        <dbReference type="EC" id="2.7.11.1"/>
    </reaction>
</comment>
<dbReference type="EC" id="2.7.11.1" evidence="4"/>
<dbReference type="InterPro" id="IPR002219">
    <property type="entry name" value="PKC_DAG/PE"/>
</dbReference>
<dbReference type="InterPro" id="IPR000961">
    <property type="entry name" value="AGC-kinase_C"/>
</dbReference>
<dbReference type="SUPFAM" id="SSF57889">
    <property type="entry name" value="Cysteine-rich domain"/>
    <property type="match status" value="1"/>
</dbReference>
<dbReference type="Pfam" id="PF00069">
    <property type="entry name" value="Pkinase"/>
    <property type="match status" value="1"/>
</dbReference>
<dbReference type="PROSITE" id="PS50219">
    <property type="entry name" value="CNH"/>
    <property type="match status" value="1"/>
</dbReference>
<evidence type="ECO:0000256" key="5">
    <source>
        <dbReference type="ARBA" id="ARBA00022475"/>
    </source>
</evidence>
<dbReference type="SUPFAM" id="SSF56112">
    <property type="entry name" value="Protein kinase-like (PK-like)"/>
    <property type="match status" value="1"/>
</dbReference>
<dbReference type="InterPro" id="IPR008271">
    <property type="entry name" value="Ser/Thr_kinase_AS"/>
</dbReference>
<keyword evidence="6" id="KW-0963">Cytoplasm</keyword>
<dbReference type="SMART" id="SM00109">
    <property type="entry name" value="C1"/>
    <property type="match status" value="1"/>
</dbReference>
<evidence type="ECO:0000256" key="21">
    <source>
        <dbReference type="ARBA" id="ARBA00048679"/>
    </source>
</evidence>
<evidence type="ECO:0000256" key="15">
    <source>
        <dbReference type="ARBA" id="ARBA00022833"/>
    </source>
</evidence>
<dbReference type="GO" id="GO:0004674">
    <property type="term" value="F:protein serine/threonine kinase activity"/>
    <property type="evidence" value="ECO:0000318"/>
    <property type="project" value="GO_Central"/>
</dbReference>
<dbReference type="PROSITE" id="PS00107">
    <property type="entry name" value="PROTEIN_KINASE_ATP"/>
    <property type="match status" value="1"/>
</dbReference>
<feature type="domain" description="Protein kinase" evidence="26">
    <location>
        <begin position="80"/>
        <end position="340"/>
    </location>
</feature>
<feature type="coiled-coil region" evidence="23">
    <location>
        <begin position="450"/>
        <end position="549"/>
    </location>
</feature>
<reference evidence="30 31" key="1">
    <citation type="journal article" date="2008" name="Nature">
        <title>The genome of the model beetle and pest Tribolium castaneum.</title>
        <authorList>
            <consortium name="Tribolium Genome Sequencing Consortium"/>
            <person name="Richards S."/>
            <person name="Gibbs R.A."/>
            <person name="Weinstock G.M."/>
            <person name="Brown S.J."/>
            <person name="Denell R."/>
            <person name="Beeman R.W."/>
            <person name="Gibbs R."/>
            <person name="Beeman R.W."/>
            <person name="Brown S.J."/>
            <person name="Bucher G."/>
            <person name="Friedrich M."/>
            <person name="Grimmelikhuijzen C.J."/>
            <person name="Klingler M."/>
            <person name="Lorenzen M."/>
            <person name="Richards S."/>
            <person name="Roth S."/>
            <person name="Schroder R."/>
            <person name="Tautz D."/>
            <person name="Zdobnov E.M."/>
            <person name="Muzny D."/>
            <person name="Gibbs R.A."/>
            <person name="Weinstock G.M."/>
            <person name="Attaway T."/>
            <person name="Bell S."/>
            <person name="Buhay C.J."/>
            <person name="Chandrabose M.N."/>
            <person name="Chavez D."/>
            <person name="Clerk-Blankenburg K.P."/>
            <person name="Cree A."/>
            <person name="Dao M."/>
            <person name="Davis C."/>
            <person name="Chacko J."/>
            <person name="Dinh H."/>
            <person name="Dugan-Rocha S."/>
            <person name="Fowler G."/>
            <person name="Garner T.T."/>
            <person name="Garnes J."/>
            <person name="Gnirke A."/>
            <person name="Hawes A."/>
            <person name="Hernandez J."/>
            <person name="Hines S."/>
            <person name="Holder M."/>
            <person name="Hume J."/>
            <person name="Jhangiani S.N."/>
            <person name="Joshi V."/>
            <person name="Khan Z.M."/>
            <person name="Jackson L."/>
            <person name="Kovar C."/>
            <person name="Kowis A."/>
            <person name="Lee S."/>
            <person name="Lewis L.R."/>
            <person name="Margolis J."/>
            <person name="Morgan M."/>
            <person name="Nazareth L.V."/>
            <person name="Nguyen N."/>
            <person name="Okwuonu G."/>
            <person name="Parker D."/>
            <person name="Richards S."/>
            <person name="Ruiz S.J."/>
            <person name="Santibanez J."/>
            <person name="Savard J."/>
            <person name="Scherer S.E."/>
            <person name="Schneider B."/>
            <person name="Sodergren E."/>
            <person name="Tautz D."/>
            <person name="Vattahil S."/>
            <person name="Villasana D."/>
            <person name="White C.S."/>
            <person name="Wright R."/>
            <person name="Park Y."/>
            <person name="Beeman R.W."/>
            <person name="Lord J."/>
            <person name="Oppert B."/>
            <person name="Lorenzen M."/>
            <person name="Brown S."/>
            <person name="Wang L."/>
            <person name="Savard J."/>
            <person name="Tautz D."/>
            <person name="Richards S."/>
            <person name="Weinstock G."/>
            <person name="Gibbs R.A."/>
            <person name="Liu Y."/>
            <person name="Worley K."/>
            <person name="Weinstock G."/>
            <person name="Elsik C.G."/>
            <person name="Reese J.T."/>
            <person name="Elhaik E."/>
            <person name="Landan G."/>
            <person name="Graur D."/>
            <person name="Arensburger P."/>
            <person name="Atkinson P."/>
            <person name="Beeman R.W."/>
            <person name="Beidler J."/>
            <person name="Brown S.J."/>
            <person name="Demuth J.P."/>
            <person name="Drury D.W."/>
            <person name="Du Y.Z."/>
            <person name="Fujiwara H."/>
            <person name="Lorenzen M."/>
            <person name="Maselli V."/>
            <person name="Osanai M."/>
            <person name="Park Y."/>
            <person name="Robertson H.M."/>
            <person name="Tu Z."/>
            <person name="Wang J.J."/>
            <person name="Wang S."/>
            <person name="Richards S."/>
            <person name="Song H."/>
            <person name="Zhang L."/>
            <person name="Sodergren E."/>
            <person name="Werner D."/>
            <person name="Stanke M."/>
            <person name="Morgenstern B."/>
            <person name="Solovyev V."/>
            <person name="Kosarev P."/>
            <person name="Brown G."/>
            <person name="Chen H.C."/>
            <person name="Ermolaeva O."/>
            <person name="Hlavina W."/>
            <person name="Kapustin Y."/>
            <person name="Kiryutin B."/>
            <person name="Kitts P."/>
            <person name="Maglott D."/>
            <person name="Pruitt K."/>
            <person name="Sapojnikov V."/>
            <person name="Souvorov A."/>
            <person name="Mackey A.J."/>
            <person name="Waterhouse R.M."/>
            <person name="Wyder S."/>
            <person name="Zdobnov E.M."/>
            <person name="Zdobnov E.M."/>
            <person name="Wyder S."/>
            <person name="Kriventseva E.V."/>
            <person name="Kadowaki T."/>
            <person name="Bork P."/>
            <person name="Aranda M."/>
            <person name="Bao R."/>
            <person name="Beermann A."/>
            <person name="Berns N."/>
            <person name="Bolognesi R."/>
            <person name="Bonneton F."/>
            <person name="Bopp D."/>
            <person name="Brown S.J."/>
            <person name="Bucher G."/>
            <person name="Butts T."/>
            <person name="Chaumot A."/>
            <person name="Denell R.E."/>
            <person name="Ferrier D.E."/>
            <person name="Friedrich M."/>
            <person name="Gordon C.M."/>
            <person name="Jindra M."/>
            <person name="Klingler M."/>
            <person name="Lan Q."/>
            <person name="Lattorff H.M."/>
            <person name="Laudet V."/>
            <person name="von Levetsow C."/>
            <person name="Liu Z."/>
            <person name="Lutz R."/>
            <person name="Lynch J.A."/>
            <person name="da Fonseca R.N."/>
            <person name="Posnien N."/>
            <person name="Reuter R."/>
            <person name="Roth S."/>
            <person name="Savard J."/>
            <person name="Schinko J.B."/>
            <person name="Schmitt C."/>
            <person name="Schoppmeier M."/>
            <person name="Schroder R."/>
            <person name="Shippy T.D."/>
            <person name="Simonnet F."/>
            <person name="Marques-Souza H."/>
            <person name="Tautz D."/>
            <person name="Tomoyasu Y."/>
            <person name="Trauner J."/>
            <person name="Van der Zee M."/>
            <person name="Vervoort M."/>
            <person name="Wittkopp N."/>
            <person name="Wimmer E.A."/>
            <person name="Yang X."/>
            <person name="Jones A.K."/>
            <person name="Sattelle D.B."/>
            <person name="Ebert P.R."/>
            <person name="Nelson D."/>
            <person name="Scott J.G."/>
            <person name="Beeman R.W."/>
            <person name="Muthukrishnan S."/>
            <person name="Kramer K.J."/>
            <person name="Arakane Y."/>
            <person name="Beeman R.W."/>
            <person name="Zhu Q."/>
            <person name="Hogenkamp D."/>
            <person name="Dixit R."/>
            <person name="Oppert B."/>
            <person name="Jiang H."/>
            <person name="Zou Z."/>
            <person name="Marshall J."/>
            <person name="Elpidina E."/>
            <person name="Vinokurov K."/>
            <person name="Oppert C."/>
            <person name="Zou Z."/>
            <person name="Evans J."/>
            <person name="Lu Z."/>
            <person name="Zhao P."/>
            <person name="Sumathipala N."/>
            <person name="Altincicek B."/>
            <person name="Vilcinskas A."/>
            <person name="Williams M."/>
            <person name="Hultmark D."/>
            <person name="Hetru C."/>
            <person name="Jiang H."/>
            <person name="Grimmelikhuijzen C.J."/>
            <person name="Hauser F."/>
            <person name="Cazzamali G."/>
            <person name="Williamson M."/>
            <person name="Park Y."/>
            <person name="Li B."/>
            <person name="Tanaka Y."/>
            <person name="Predel R."/>
            <person name="Neupert S."/>
            <person name="Schachtner J."/>
            <person name="Verleyen P."/>
            <person name="Raible F."/>
            <person name="Bork P."/>
            <person name="Friedrich M."/>
            <person name="Walden K.K."/>
            <person name="Robertson H.M."/>
            <person name="Angeli S."/>
            <person name="Foret S."/>
            <person name="Bucher G."/>
            <person name="Schuetz S."/>
            <person name="Maleszka R."/>
            <person name="Wimmer E.A."/>
            <person name="Beeman R.W."/>
            <person name="Lorenzen M."/>
            <person name="Tomoyasu Y."/>
            <person name="Miller S.C."/>
            <person name="Grossmann D."/>
            <person name="Bucher G."/>
        </authorList>
    </citation>
    <scope>NUCLEOTIDE SEQUENCE [LARGE SCALE GENOMIC DNA]</scope>
    <source>
        <strain evidence="30 31">Georgia GA2</strain>
    </source>
</reference>
<dbReference type="InterPro" id="IPR011009">
    <property type="entry name" value="Kinase-like_dom_sf"/>
</dbReference>
<keyword evidence="13" id="KW-0863">Zinc-finger</keyword>
<evidence type="ECO:0000256" key="19">
    <source>
        <dbReference type="ARBA" id="ARBA00023136"/>
    </source>
</evidence>
<feature type="binding site" evidence="22">
    <location>
        <position position="113"/>
    </location>
    <ligand>
        <name>ATP</name>
        <dbReference type="ChEBI" id="CHEBI:30616"/>
    </ligand>
</feature>
<dbReference type="InterPro" id="IPR000719">
    <property type="entry name" value="Prot_kinase_dom"/>
</dbReference>
<dbReference type="Pfam" id="PF08395">
    <property type="entry name" value="7tm_7"/>
    <property type="match status" value="1"/>
</dbReference>
<feature type="transmembrane region" description="Helical" evidence="24">
    <location>
        <begin position="1816"/>
        <end position="1833"/>
    </location>
</feature>
<comment type="catalytic activity">
    <reaction evidence="20">
        <text>L-threonyl-[protein] + ATP = O-phospho-L-threonyl-[protein] + ADP + H(+)</text>
        <dbReference type="Rhea" id="RHEA:46608"/>
        <dbReference type="Rhea" id="RHEA-COMP:11060"/>
        <dbReference type="Rhea" id="RHEA-COMP:11605"/>
        <dbReference type="ChEBI" id="CHEBI:15378"/>
        <dbReference type="ChEBI" id="CHEBI:30013"/>
        <dbReference type="ChEBI" id="CHEBI:30616"/>
        <dbReference type="ChEBI" id="CHEBI:61977"/>
        <dbReference type="ChEBI" id="CHEBI:456216"/>
        <dbReference type="EC" id="2.7.11.1"/>
    </reaction>
</comment>
<evidence type="ECO:0000256" key="9">
    <source>
        <dbReference type="ARBA" id="ARBA00022679"/>
    </source>
</evidence>
<keyword evidence="8" id="KW-0597">Phosphoprotein</keyword>
<evidence type="ECO:0000256" key="16">
    <source>
        <dbReference type="ARBA" id="ARBA00022840"/>
    </source>
</evidence>
<dbReference type="GO" id="GO:0032956">
    <property type="term" value="P:regulation of actin cytoskeleton organization"/>
    <property type="evidence" value="ECO:0000318"/>
    <property type="project" value="GO_Central"/>
</dbReference>
<evidence type="ECO:0000256" key="18">
    <source>
        <dbReference type="ARBA" id="ARBA00023054"/>
    </source>
</evidence>
<evidence type="ECO:0000256" key="23">
    <source>
        <dbReference type="SAM" id="Coils"/>
    </source>
</evidence>
<evidence type="ECO:0000313" key="31">
    <source>
        <dbReference type="Proteomes" id="UP000007266"/>
    </source>
</evidence>
<feature type="domain" description="AGC-kinase C-terminal" evidence="29">
    <location>
        <begin position="341"/>
        <end position="411"/>
    </location>
</feature>
<comment type="subcellular location">
    <subcellularLocation>
        <location evidence="3">Cell membrane</location>
        <topology evidence="3">Multi-pass membrane protein</topology>
    </subcellularLocation>
    <subcellularLocation>
        <location evidence="2">Cytoplasm</location>
    </subcellularLocation>
</comment>
<dbReference type="Pfam" id="PF00130">
    <property type="entry name" value="C1_1"/>
    <property type="match status" value="1"/>
</dbReference>
<dbReference type="FunCoup" id="A0A139WGM0">
    <property type="interactions" value="74"/>
</dbReference>
<keyword evidence="14" id="KW-0418">Kinase</keyword>
<evidence type="ECO:0000259" key="28">
    <source>
        <dbReference type="PROSITE" id="PS50219"/>
    </source>
</evidence>
<evidence type="ECO:0000256" key="3">
    <source>
        <dbReference type="ARBA" id="ARBA00004651"/>
    </source>
</evidence>
<dbReference type="GO" id="GO:0005524">
    <property type="term" value="F:ATP binding"/>
    <property type="evidence" value="ECO:0007669"/>
    <property type="project" value="UniProtKB-UniRule"/>
</dbReference>
<dbReference type="SMART" id="SM00220">
    <property type="entry name" value="S_TKc"/>
    <property type="match status" value="1"/>
</dbReference>
<dbReference type="GO" id="GO:0015629">
    <property type="term" value="C:actin cytoskeleton"/>
    <property type="evidence" value="ECO:0000318"/>
    <property type="project" value="GO_Central"/>
</dbReference>
<dbReference type="PROSITE" id="PS00479">
    <property type="entry name" value="ZF_DAG_PE_1"/>
    <property type="match status" value="1"/>
</dbReference>
<dbReference type="SUPFAM" id="SSF57997">
    <property type="entry name" value="Tropomyosin"/>
    <property type="match status" value="1"/>
</dbReference>
<accession>A0A139WGM0</accession>
<dbReference type="InterPro" id="IPR017441">
    <property type="entry name" value="Protein_kinase_ATP_BS"/>
</dbReference>
<dbReference type="Gene3D" id="3.30.200.20">
    <property type="entry name" value="Phosphorylase Kinase, domain 1"/>
    <property type="match status" value="1"/>
</dbReference>
<feature type="coiled-coil region" evidence="23">
    <location>
        <begin position="593"/>
        <end position="1119"/>
    </location>
</feature>
<dbReference type="SMART" id="SM00133">
    <property type="entry name" value="S_TK_X"/>
    <property type="match status" value="1"/>
</dbReference>
<dbReference type="InterPro" id="IPR013604">
    <property type="entry name" value="7TM_chemorcpt"/>
</dbReference>
<feature type="domain" description="PH" evidence="25">
    <location>
        <begin position="1303"/>
        <end position="1415"/>
    </location>
</feature>
<evidence type="ECO:0000259" key="27">
    <source>
        <dbReference type="PROSITE" id="PS50081"/>
    </source>
</evidence>
<dbReference type="Proteomes" id="UP000007266">
    <property type="component" value="Linkage group 6"/>
</dbReference>
<evidence type="ECO:0000259" key="26">
    <source>
        <dbReference type="PROSITE" id="PS50011"/>
    </source>
</evidence>
<dbReference type="Gene3D" id="1.10.510.10">
    <property type="entry name" value="Transferase(Phosphotransferase) domain 1"/>
    <property type="match status" value="1"/>
</dbReference>
<dbReference type="InterPro" id="IPR046349">
    <property type="entry name" value="C1-like_sf"/>
</dbReference>
<keyword evidence="15" id="KW-0862">Zinc</keyword>
<dbReference type="GO" id="GO:0005886">
    <property type="term" value="C:plasma membrane"/>
    <property type="evidence" value="ECO:0007669"/>
    <property type="project" value="UniProtKB-SubCell"/>
</dbReference>
<feature type="coiled-coil region" evidence="23">
    <location>
        <begin position="1182"/>
        <end position="1209"/>
    </location>
</feature>
<comment type="cofactor">
    <cofactor evidence="1">
        <name>Mg(2+)</name>
        <dbReference type="ChEBI" id="CHEBI:18420"/>
    </cofactor>
</comment>
<evidence type="ECO:0000256" key="4">
    <source>
        <dbReference type="ARBA" id="ARBA00012513"/>
    </source>
</evidence>
<dbReference type="InParanoid" id="A0A139WGM0"/>
<evidence type="ECO:0000259" key="29">
    <source>
        <dbReference type="PROSITE" id="PS51285"/>
    </source>
</evidence>
<evidence type="ECO:0000256" key="2">
    <source>
        <dbReference type="ARBA" id="ARBA00004496"/>
    </source>
</evidence>
<keyword evidence="16 22" id="KW-0067">ATP-binding</keyword>
<dbReference type="PROSITE" id="PS50081">
    <property type="entry name" value="ZF_DAG_PE_2"/>
    <property type="match status" value="1"/>
</dbReference>
<dbReference type="OMA" id="EGETHQK"/>
<dbReference type="PROSITE" id="PS50011">
    <property type="entry name" value="PROTEIN_KINASE_DOM"/>
    <property type="match status" value="1"/>
</dbReference>
<dbReference type="Pfam" id="PF00780">
    <property type="entry name" value="CNH"/>
    <property type="match status" value="1"/>
</dbReference>
<dbReference type="Pfam" id="PF00169">
    <property type="entry name" value="PH"/>
    <property type="match status" value="1"/>
</dbReference>
<dbReference type="FunFam" id="1.10.510.10:FF:000751">
    <property type="entry name" value="Non-specific serine/threonine protein kinase"/>
    <property type="match status" value="1"/>
</dbReference>
<evidence type="ECO:0000256" key="6">
    <source>
        <dbReference type="ARBA" id="ARBA00022490"/>
    </source>
</evidence>
<dbReference type="CDD" id="cd05601">
    <property type="entry name" value="STKc_CRIK"/>
    <property type="match status" value="1"/>
</dbReference>
<feature type="transmembrane region" description="Helical" evidence="24">
    <location>
        <begin position="1854"/>
        <end position="1874"/>
    </location>
</feature>
<evidence type="ECO:0000256" key="7">
    <source>
        <dbReference type="ARBA" id="ARBA00022527"/>
    </source>
</evidence>
<evidence type="ECO:0000256" key="20">
    <source>
        <dbReference type="ARBA" id="ARBA00047899"/>
    </source>
</evidence>
<gene>
    <name evidence="30" type="primary">AUGUSTUS-3.0.2_33419</name>
    <name evidence="30" type="ORF">TcasGA2_TC033419</name>
</gene>
<evidence type="ECO:0000256" key="22">
    <source>
        <dbReference type="PROSITE-ProRule" id="PRU10141"/>
    </source>
</evidence>
<keyword evidence="31" id="KW-1185">Reference proteome</keyword>
<dbReference type="SMART" id="SM00036">
    <property type="entry name" value="CNH"/>
    <property type="match status" value="1"/>
</dbReference>
<evidence type="ECO:0000256" key="8">
    <source>
        <dbReference type="ARBA" id="ARBA00022553"/>
    </source>
</evidence>
<dbReference type="Gene3D" id="2.30.29.30">
    <property type="entry name" value="Pleckstrin-homology domain (PH domain)/Phosphotyrosine-binding domain (PTB)"/>
    <property type="match status" value="1"/>
</dbReference>
<dbReference type="InterPro" id="IPR011993">
    <property type="entry name" value="PH-like_dom_sf"/>
</dbReference>
<dbReference type="EMBL" id="KQ971347">
    <property type="protein sequence ID" value="KYB26957.1"/>
    <property type="molecule type" value="Genomic_DNA"/>
</dbReference>
<dbReference type="PROSITE" id="PS50003">
    <property type="entry name" value="PH_DOMAIN"/>
    <property type="match status" value="1"/>
</dbReference>
<dbReference type="InterPro" id="IPR050839">
    <property type="entry name" value="Rho-assoc_Ser/Thr_Kinase"/>
</dbReference>
<evidence type="ECO:0000256" key="11">
    <source>
        <dbReference type="ARBA" id="ARBA00022723"/>
    </source>
</evidence>
<evidence type="ECO:0000256" key="14">
    <source>
        <dbReference type="ARBA" id="ARBA00022777"/>
    </source>
</evidence>
<evidence type="ECO:0000256" key="13">
    <source>
        <dbReference type="ARBA" id="ARBA00022771"/>
    </source>
</evidence>
<evidence type="ECO:0000313" key="30">
    <source>
        <dbReference type="EMBL" id="KYB26957.1"/>
    </source>
</evidence>
<evidence type="ECO:0000256" key="17">
    <source>
        <dbReference type="ARBA" id="ARBA00022989"/>
    </source>
</evidence>
<name>A0A139WGM0_TRICA</name>
<keyword evidence="12 22" id="KW-0547">Nucleotide-binding</keyword>
<keyword evidence="10 24" id="KW-0812">Transmembrane</keyword>
<evidence type="ECO:0000256" key="12">
    <source>
        <dbReference type="ARBA" id="ARBA00022741"/>
    </source>
</evidence>
<proteinExistence type="predicted"/>
<dbReference type="SMART" id="SM00233">
    <property type="entry name" value="PH"/>
    <property type="match status" value="1"/>
</dbReference>
<protein>
    <recommendedName>
        <fullName evidence="4">non-specific serine/threonine protein kinase</fullName>
        <ecNumber evidence="4">2.7.11.1</ecNumber>
    </recommendedName>
</protein>
<dbReference type="GO" id="GO:0050909">
    <property type="term" value="P:sensory perception of taste"/>
    <property type="evidence" value="ECO:0007669"/>
    <property type="project" value="InterPro"/>
</dbReference>